<dbReference type="EMBL" id="RQGT01000140">
    <property type="protein sequence ID" value="TGM07875.1"/>
    <property type="molecule type" value="Genomic_DNA"/>
</dbReference>
<comment type="caution">
    <text evidence="1">The sequence shown here is derived from an EMBL/GenBank/DDBJ whole genome shotgun (WGS) entry which is preliminary data.</text>
</comment>
<dbReference type="Proteomes" id="UP000297422">
    <property type="component" value="Unassembled WGS sequence"/>
</dbReference>
<name>A0ABY2MU39_9LEPT</name>
<keyword evidence="2" id="KW-1185">Reference proteome</keyword>
<gene>
    <name evidence="1" type="ORF">EHQ90_23270</name>
</gene>
<evidence type="ECO:0000313" key="1">
    <source>
        <dbReference type="EMBL" id="TGM07875.1"/>
    </source>
</evidence>
<sequence length="171" mass="19996">MNALMKWVTILILMITSLGCLTFKNKYINQVEFFPQWEKLDVDIDLVDGAEINLAILKKVENYEFRINFLYEGQNLIIGKRLILIADNVENELSILKKNTSFYSSGRYGRIRERMTLKADRELLSLIFHSKSTQLKLIGDNGSLKFELEDSGKELLNNFRMESEKLFNLKY</sequence>
<organism evidence="1 2">
    <name type="scientific">Leptospira stimsonii</name>
    <dbReference type="NCBI Taxonomy" id="2202203"/>
    <lineage>
        <taxon>Bacteria</taxon>
        <taxon>Pseudomonadati</taxon>
        <taxon>Spirochaetota</taxon>
        <taxon>Spirochaetia</taxon>
        <taxon>Leptospirales</taxon>
        <taxon>Leptospiraceae</taxon>
        <taxon>Leptospira</taxon>
    </lineage>
</organism>
<dbReference type="RefSeq" id="WP_135686773.1">
    <property type="nucleotide sequence ID" value="NZ_RQEQ01000064.1"/>
</dbReference>
<proteinExistence type="predicted"/>
<evidence type="ECO:0008006" key="3">
    <source>
        <dbReference type="Google" id="ProtNLM"/>
    </source>
</evidence>
<accession>A0ABY2MU39</accession>
<dbReference type="PROSITE" id="PS51257">
    <property type="entry name" value="PROKAR_LIPOPROTEIN"/>
    <property type="match status" value="1"/>
</dbReference>
<reference evidence="2" key="1">
    <citation type="journal article" date="2019" name="PLoS Negl. Trop. Dis.">
        <title>Revisiting the worldwide diversity of Leptospira species in the environment.</title>
        <authorList>
            <person name="Vincent A.T."/>
            <person name="Schiettekatte O."/>
            <person name="Bourhy P."/>
            <person name="Veyrier F.J."/>
            <person name="Picardeau M."/>
        </authorList>
    </citation>
    <scope>NUCLEOTIDE SEQUENCE [LARGE SCALE GENOMIC DNA]</scope>
    <source>
        <strain evidence="2">201702407</strain>
    </source>
</reference>
<evidence type="ECO:0000313" key="2">
    <source>
        <dbReference type="Proteomes" id="UP000297422"/>
    </source>
</evidence>
<protein>
    <recommendedName>
        <fullName evidence="3">Lipoprotein</fullName>
    </recommendedName>
</protein>